<sequence>MIEPFTGAIALPDGTVVRGRGRRQPVPPGPLPDFGLYLGDPPGARRRALWEPGWPAEWVSWPDFRTPRDPRDAAAKITAAYRLARSGRRVEIACTGGTGRTGTVLACMAILAGHPAEDAVAWTRGHYRPQAVETPGQHRWIGWFVRHHDDTRLDAPEET</sequence>
<evidence type="ECO:0000259" key="1">
    <source>
        <dbReference type="PROSITE" id="PS50056"/>
    </source>
</evidence>
<comment type="caution">
    <text evidence="2">The sequence shown here is derived from an EMBL/GenBank/DDBJ whole genome shotgun (WGS) entry which is preliminary data.</text>
</comment>
<dbReference type="RefSeq" id="WP_144638862.1">
    <property type="nucleotide sequence ID" value="NZ_BNAX01000015.1"/>
</dbReference>
<evidence type="ECO:0000313" key="3">
    <source>
        <dbReference type="Proteomes" id="UP000318578"/>
    </source>
</evidence>
<organism evidence="2 3">
    <name type="scientific">Amycolatopsis acidiphila</name>
    <dbReference type="NCBI Taxonomy" id="715473"/>
    <lineage>
        <taxon>Bacteria</taxon>
        <taxon>Bacillati</taxon>
        <taxon>Actinomycetota</taxon>
        <taxon>Actinomycetes</taxon>
        <taxon>Pseudonocardiales</taxon>
        <taxon>Pseudonocardiaceae</taxon>
        <taxon>Amycolatopsis</taxon>
    </lineage>
</organism>
<dbReference type="AlphaFoldDB" id="A0A558ACC5"/>
<reference evidence="2 3" key="1">
    <citation type="submission" date="2019-07" db="EMBL/GenBank/DDBJ databases">
        <title>New species of Amycolatopsis and Streptomyces.</title>
        <authorList>
            <person name="Duangmal K."/>
            <person name="Teo W.F.A."/>
            <person name="Lipun K."/>
        </authorList>
    </citation>
    <scope>NUCLEOTIDE SEQUENCE [LARGE SCALE GENOMIC DNA]</scope>
    <source>
        <strain evidence="2 3">JCM 30562</strain>
    </source>
</reference>
<proteinExistence type="predicted"/>
<gene>
    <name evidence="2" type="ORF">FNH06_15295</name>
</gene>
<dbReference type="InterPro" id="IPR029021">
    <property type="entry name" value="Prot-tyrosine_phosphatase-like"/>
</dbReference>
<name>A0A558ACC5_9PSEU</name>
<dbReference type="EMBL" id="VJZA01000022">
    <property type="protein sequence ID" value="TVT21918.1"/>
    <property type="molecule type" value="Genomic_DNA"/>
</dbReference>
<dbReference type="InterPro" id="IPR000387">
    <property type="entry name" value="Tyr_Pase_dom"/>
</dbReference>
<protein>
    <submittedName>
        <fullName evidence="2">Phosphatase</fullName>
    </submittedName>
</protein>
<dbReference type="PROSITE" id="PS50056">
    <property type="entry name" value="TYR_PHOSPHATASE_2"/>
    <property type="match status" value="1"/>
</dbReference>
<dbReference type="Proteomes" id="UP000318578">
    <property type="component" value="Unassembled WGS sequence"/>
</dbReference>
<feature type="domain" description="Tyrosine specific protein phosphatases" evidence="1">
    <location>
        <begin position="71"/>
        <end position="139"/>
    </location>
</feature>
<dbReference type="Gene3D" id="3.90.190.10">
    <property type="entry name" value="Protein tyrosine phosphatase superfamily"/>
    <property type="match status" value="1"/>
</dbReference>
<evidence type="ECO:0000313" key="2">
    <source>
        <dbReference type="EMBL" id="TVT21918.1"/>
    </source>
</evidence>
<dbReference type="Pfam" id="PF00102">
    <property type="entry name" value="Y_phosphatase"/>
    <property type="match status" value="1"/>
</dbReference>
<dbReference type="OrthoDB" id="2629679at2"/>
<dbReference type="InterPro" id="IPR000242">
    <property type="entry name" value="PTP_cat"/>
</dbReference>
<keyword evidence="3" id="KW-1185">Reference proteome</keyword>
<dbReference type="SUPFAM" id="SSF52799">
    <property type="entry name" value="(Phosphotyrosine protein) phosphatases II"/>
    <property type="match status" value="1"/>
</dbReference>
<accession>A0A558ACC5</accession>
<dbReference type="GO" id="GO:0004725">
    <property type="term" value="F:protein tyrosine phosphatase activity"/>
    <property type="evidence" value="ECO:0007669"/>
    <property type="project" value="InterPro"/>
</dbReference>